<proteinExistence type="predicted"/>
<protein>
    <submittedName>
        <fullName evidence="1">Uncharacterized protein</fullName>
    </submittedName>
</protein>
<dbReference type="AlphaFoldDB" id="A0A2U1CIR8"/>
<sequence length="341" mass="35102">MDRIGTQGAAAASHAAAAVAAPHPSGAACAVLEDGRWHFQHGPIDLIIGIEGEPAAVQAAILRAWHRFTQVLAELVGELPSLRRPAGQGAAPQGRVAARMLAACLPHASQVFVTPMAAVAGSVADELIAFFAAEPGIRRAYVNNGGDIALHIATGQAYRVGLFSDLGRVGRDGLGLDGAFEISAAMPVRGIATSGWRGRSFSMGIADSVTVLAVDAAQADVAATLVANQVYVSHPAVRRAPADTLKDDTDLGSRLVTVDVGALPRAAIEQALNLGAAYAQRLCDDRSIHGAVLMLQGSVRTVGLAAVPAALAEGQPPHTHFKATSGHIGPLAVQQQKENHV</sequence>
<dbReference type="STRING" id="1231391.GCA_000308195_02726"/>
<evidence type="ECO:0000313" key="2">
    <source>
        <dbReference type="Proteomes" id="UP000246145"/>
    </source>
</evidence>
<name>A0A2U1CIR8_9BURK</name>
<gene>
    <name evidence="1" type="ORF">C7440_3388</name>
</gene>
<dbReference type="Gene3D" id="3.10.520.10">
    <property type="entry name" value="ApbE-like domains"/>
    <property type="match status" value="1"/>
</dbReference>
<dbReference type="EMBL" id="QEKO01000006">
    <property type="protein sequence ID" value="PVY60884.1"/>
    <property type="molecule type" value="Genomic_DNA"/>
</dbReference>
<reference evidence="1 2" key="1">
    <citation type="submission" date="2018-04" db="EMBL/GenBank/DDBJ databases">
        <title>Genomic Encyclopedia of Type Strains, Phase IV (KMG-IV): sequencing the most valuable type-strain genomes for metagenomic binning, comparative biology and taxonomic classification.</title>
        <authorList>
            <person name="Goeker M."/>
        </authorList>
    </citation>
    <scope>NUCLEOTIDE SEQUENCE [LARGE SCALE GENOMIC DNA]</scope>
    <source>
        <strain evidence="1 2">DSM 10065</strain>
    </source>
</reference>
<dbReference type="SUPFAM" id="SSF143631">
    <property type="entry name" value="ApbE-like"/>
    <property type="match status" value="1"/>
</dbReference>
<evidence type="ECO:0000313" key="1">
    <source>
        <dbReference type="EMBL" id="PVY60884.1"/>
    </source>
</evidence>
<keyword evidence="2" id="KW-1185">Reference proteome</keyword>
<dbReference type="PROSITE" id="PS51257">
    <property type="entry name" value="PROKAR_LIPOPROTEIN"/>
    <property type="match status" value="1"/>
</dbReference>
<dbReference type="InterPro" id="IPR003374">
    <property type="entry name" value="ApbE-like_sf"/>
</dbReference>
<dbReference type="OrthoDB" id="8990499at2"/>
<dbReference type="RefSeq" id="WP_116519322.1">
    <property type="nucleotide sequence ID" value="NZ_JACCEX010000010.1"/>
</dbReference>
<accession>A0A2U1CIR8</accession>
<dbReference type="NCBIfam" id="NF003322">
    <property type="entry name" value="PRK04334.1-2"/>
    <property type="match status" value="1"/>
</dbReference>
<comment type="caution">
    <text evidence="1">The sequence shown here is derived from an EMBL/GenBank/DDBJ whole genome shotgun (WGS) entry which is preliminary data.</text>
</comment>
<dbReference type="Proteomes" id="UP000246145">
    <property type="component" value="Unassembled WGS sequence"/>
</dbReference>
<organism evidence="1 2">
    <name type="scientific">Pusillimonas noertemannii</name>
    <dbReference type="NCBI Taxonomy" id="305977"/>
    <lineage>
        <taxon>Bacteria</taxon>
        <taxon>Pseudomonadati</taxon>
        <taxon>Pseudomonadota</taxon>
        <taxon>Betaproteobacteria</taxon>
        <taxon>Burkholderiales</taxon>
        <taxon>Alcaligenaceae</taxon>
        <taxon>Pusillimonas</taxon>
    </lineage>
</organism>